<name>L8J4I7_9GAMM</name>
<gene>
    <name evidence="2" type="ORF">C942_04075</name>
</gene>
<protein>
    <submittedName>
        <fullName evidence="2">Uncharacterized protein</fullName>
    </submittedName>
</protein>
<evidence type="ECO:0000313" key="2">
    <source>
        <dbReference type="EMBL" id="ELR63133.1"/>
    </source>
</evidence>
<organism evidence="2 3">
    <name type="scientific">Photobacterium marinum</name>
    <dbReference type="NCBI Taxonomy" id="1056511"/>
    <lineage>
        <taxon>Bacteria</taxon>
        <taxon>Pseudomonadati</taxon>
        <taxon>Pseudomonadota</taxon>
        <taxon>Gammaproteobacteria</taxon>
        <taxon>Vibrionales</taxon>
        <taxon>Vibrionaceae</taxon>
        <taxon>Photobacterium</taxon>
    </lineage>
</organism>
<feature type="region of interest" description="Disordered" evidence="1">
    <location>
        <begin position="1"/>
        <end position="61"/>
    </location>
</feature>
<dbReference type="RefSeq" id="WP_007471389.1">
    <property type="nucleotide sequence ID" value="NZ_AMZO01000055.1"/>
</dbReference>
<dbReference type="AlphaFoldDB" id="L8J4I7"/>
<proteinExistence type="predicted"/>
<dbReference type="OrthoDB" id="5824495at2"/>
<evidence type="ECO:0000313" key="3">
    <source>
        <dbReference type="Proteomes" id="UP000011134"/>
    </source>
</evidence>
<dbReference type="EMBL" id="AMZO01000055">
    <property type="protein sequence ID" value="ELR63133.1"/>
    <property type="molecule type" value="Genomic_DNA"/>
</dbReference>
<feature type="compositionally biased region" description="Polar residues" evidence="1">
    <location>
        <begin position="42"/>
        <end position="55"/>
    </location>
</feature>
<evidence type="ECO:0000256" key="1">
    <source>
        <dbReference type="SAM" id="MobiDB-lite"/>
    </source>
</evidence>
<keyword evidence="3" id="KW-1185">Reference proteome</keyword>
<dbReference type="PATRIC" id="fig|1056511.3.peg.4888"/>
<sequence length="61" mass="6566">MRPSSPIRYATSRRSPARLRATSHAPTFKAKPASQPVADVHTLTTAEPVITQQSSAKEHAA</sequence>
<reference evidence="2 3" key="1">
    <citation type="submission" date="2012-12" db="EMBL/GenBank/DDBJ databases">
        <title>Genome Assembly of Photobacterium sp. AK15.</title>
        <authorList>
            <person name="Khatri I."/>
            <person name="Vaidya B."/>
            <person name="Srinivas T.N.R."/>
            <person name="Subramanian S."/>
            <person name="Pinnaka A."/>
        </authorList>
    </citation>
    <scope>NUCLEOTIDE SEQUENCE [LARGE SCALE GENOMIC DNA]</scope>
    <source>
        <strain evidence="2 3">AK15</strain>
    </source>
</reference>
<dbReference type="Proteomes" id="UP000011134">
    <property type="component" value="Unassembled WGS sequence"/>
</dbReference>
<accession>L8J4I7</accession>
<comment type="caution">
    <text evidence="2">The sequence shown here is derived from an EMBL/GenBank/DDBJ whole genome shotgun (WGS) entry which is preliminary data.</text>
</comment>